<keyword evidence="1" id="KW-0472">Membrane</keyword>
<evidence type="ECO:0000313" key="2">
    <source>
        <dbReference type="EMBL" id="CAG6711996.1"/>
    </source>
</evidence>
<accession>A0A8D8URM1</accession>
<proteinExistence type="predicted"/>
<feature type="transmembrane region" description="Helical" evidence="1">
    <location>
        <begin position="40"/>
        <end position="59"/>
    </location>
</feature>
<protein>
    <submittedName>
        <fullName evidence="2">Uncharacterized protein</fullName>
    </submittedName>
</protein>
<evidence type="ECO:0000256" key="1">
    <source>
        <dbReference type="SAM" id="Phobius"/>
    </source>
</evidence>
<dbReference type="EMBL" id="HBUF01348830">
    <property type="protein sequence ID" value="CAG6711996.1"/>
    <property type="molecule type" value="Transcribed_RNA"/>
</dbReference>
<name>A0A8D8URM1_9HEMI</name>
<reference evidence="2" key="1">
    <citation type="submission" date="2021-05" db="EMBL/GenBank/DDBJ databases">
        <authorList>
            <person name="Alioto T."/>
            <person name="Alioto T."/>
            <person name="Gomez Garrido J."/>
        </authorList>
    </citation>
    <scope>NUCLEOTIDE SEQUENCE</scope>
</reference>
<keyword evidence="1" id="KW-0812">Transmembrane</keyword>
<dbReference type="AlphaFoldDB" id="A0A8D8URM1"/>
<keyword evidence="1" id="KW-1133">Transmembrane helix</keyword>
<sequence length="109" mass="13163">MYCNLYKIRTNKITMLPYLKVPRKQYKNHRRKMRKSTSYLSPYCILFIQLFVSINKIILQVVRRYKNQNHLQSSLLYRNALSSTESFVQEKTGMSKFSIYTWVALRKRG</sequence>
<organism evidence="2">
    <name type="scientific">Cacopsylla melanoneura</name>
    <dbReference type="NCBI Taxonomy" id="428564"/>
    <lineage>
        <taxon>Eukaryota</taxon>
        <taxon>Metazoa</taxon>
        <taxon>Ecdysozoa</taxon>
        <taxon>Arthropoda</taxon>
        <taxon>Hexapoda</taxon>
        <taxon>Insecta</taxon>
        <taxon>Pterygota</taxon>
        <taxon>Neoptera</taxon>
        <taxon>Paraneoptera</taxon>
        <taxon>Hemiptera</taxon>
        <taxon>Sternorrhyncha</taxon>
        <taxon>Psylloidea</taxon>
        <taxon>Psyllidae</taxon>
        <taxon>Psyllinae</taxon>
        <taxon>Cacopsylla</taxon>
    </lineage>
</organism>